<organism evidence="1 2">
    <name type="scientific">Nyssa sinensis</name>
    <dbReference type="NCBI Taxonomy" id="561372"/>
    <lineage>
        <taxon>Eukaryota</taxon>
        <taxon>Viridiplantae</taxon>
        <taxon>Streptophyta</taxon>
        <taxon>Embryophyta</taxon>
        <taxon>Tracheophyta</taxon>
        <taxon>Spermatophyta</taxon>
        <taxon>Magnoliopsida</taxon>
        <taxon>eudicotyledons</taxon>
        <taxon>Gunneridae</taxon>
        <taxon>Pentapetalae</taxon>
        <taxon>asterids</taxon>
        <taxon>Cornales</taxon>
        <taxon>Nyssaceae</taxon>
        <taxon>Nyssa</taxon>
    </lineage>
</organism>
<gene>
    <name evidence="1" type="ORF">F0562_004410</name>
</gene>
<protein>
    <recommendedName>
        <fullName evidence="3">F-box associated domain-containing protein</fullName>
    </recommendedName>
</protein>
<dbReference type="InterPro" id="IPR050796">
    <property type="entry name" value="SCF_F-box_component"/>
</dbReference>
<reference evidence="1 2" key="1">
    <citation type="submission" date="2019-09" db="EMBL/GenBank/DDBJ databases">
        <title>A chromosome-level genome assembly of the Chinese tupelo Nyssa sinensis.</title>
        <authorList>
            <person name="Yang X."/>
            <person name="Kang M."/>
            <person name="Yang Y."/>
            <person name="Xiong H."/>
            <person name="Wang M."/>
            <person name="Zhang Z."/>
            <person name="Wang Z."/>
            <person name="Wu H."/>
            <person name="Ma T."/>
            <person name="Liu J."/>
            <person name="Xi Z."/>
        </authorList>
    </citation>
    <scope>NUCLEOTIDE SEQUENCE [LARGE SCALE GENOMIC DNA]</scope>
    <source>
        <strain evidence="1">J267</strain>
        <tissue evidence="1">Leaf</tissue>
    </source>
</reference>
<dbReference type="PANTHER" id="PTHR31672">
    <property type="entry name" value="BNACNNG10540D PROTEIN"/>
    <property type="match status" value="1"/>
</dbReference>
<evidence type="ECO:0008006" key="3">
    <source>
        <dbReference type="Google" id="ProtNLM"/>
    </source>
</evidence>
<evidence type="ECO:0000313" key="2">
    <source>
        <dbReference type="Proteomes" id="UP000325577"/>
    </source>
</evidence>
<dbReference type="AlphaFoldDB" id="A0A5J5C339"/>
<dbReference type="Proteomes" id="UP000325577">
    <property type="component" value="Linkage Group LG1"/>
</dbReference>
<sequence>MAVFCLFNGINSVALWNPATREFKALPRLPRLDPDLQPEKLIKSLNVFGFGLDSLTNDFKVVWMRTLENIYTDTETEDDDDEDEYNQLCHSVRKAIYVYSLKVDSWRELKDPDDSTIPVSFDEQGRLAQSIAQGAAARQIAQLSAEVNLLRSSVQERDSLKGELENLKASVAK</sequence>
<dbReference type="PANTHER" id="PTHR31672:SF13">
    <property type="entry name" value="F-BOX PROTEIN CPR30-LIKE"/>
    <property type="match status" value="1"/>
</dbReference>
<dbReference type="EMBL" id="CM018032">
    <property type="protein sequence ID" value="KAA8547981.1"/>
    <property type="molecule type" value="Genomic_DNA"/>
</dbReference>
<evidence type="ECO:0000313" key="1">
    <source>
        <dbReference type="EMBL" id="KAA8547981.1"/>
    </source>
</evidence>
<accession>A0A5J5C339</accession>
<proteinExistence type="predicted"/>
<keyword evidence="2" id="KW-1185">Reference proteome</keyword>
<dbReference type="OrthoDB" id="1867629at2759"/>
<name>A0A5J5C339_9ASTE</name>